<accession>I0YY78</accession>
<protein>
    <submittedName>
        <fullName evidence="1">Uncharacterized protein</fullName>
    </submittedName>
</protein>
<dbReference type="Proteomes" id="UP000007264">
    <property type="component" value="Unassembled WGS sequence"/>
</dbReference>
<organism evidence="1 2">
    <name type="scientific">Coccomyxa subellipsoidea (strain C-169)</name>
    <name type="common">Green microalga</name>
    <dbReference type="NCBI Taxonomy" id="574566"/>
    <lineage>
        <taxon>Eukaryota</taxon>
        <taxon>Viridiplantae</taxon>
        <taxon>Chlorophyta</taxon>
        <taxon>core chlorophytes</taxon>
        <taxon>Trebouxiophyceae</taxon>
        <taxon>Trebouxiophyceae incertae sedis</taxon>
        <taxon>Coccomyxaceae</taxon>
        <taxon>Coccomyxa</taxon>
        <taxon>Coccomyxa subellipsoidea</taxon>
    </lineage>
</organism>
<reference evidence="1 2" key="1">
    <citation type="journal article" date="2012" name="Genome Biol.">
        <title>The genome of the polar eukaryotic microalga coccomyxa subellipsoidea reveals traits of cold adaptation.</title>
        <authorList>
            <person name="Blanc G."/>
            <person name="Agarkova I."/>
            <person name="Grimwood J."/>
            <person name="Kuo A."/>
            <person name="Brueggeman A."/>
            <person name="Dunigan D."/>
            <person name="Gurnon J."/>
            <person name="Ladunga I."/>
            <person name="Lindquist E."/>
            <person name="Lucas S."/>
            <person name="Pangilinan J."/>
            <person name="Proschold T."/>
            <person name="Salamov A."/>
            <person name="Schmutz J."/>
            <person name="Weeks D."/>
            <person name="Yamada T."/>
            <person name="Claverie J.M."/>
            <person name="Grigoriev I."/>
            <person name="Van Etten J."/>
            <person name="Lomsadze A."/>
            <person name="Borodovsky M."/>
        </authorList>
    </citation>
    <scope>NUCLEOTIDE SEQUENCE [LARGE SCALE GENOMIC DNA]</scope>
    <source>
        <strain evidence="1 2">C-169</strain>
    </source>
</reference>
<dbReference type="OrthoDB" id="517191at2759"/>
<comment type="caution">
    <text evidence="1">The sequence shown here is derived from an EMBL/GenBank/DDBJ whole genome shotgun (WGS) entry which is preliminary data.</text>
</comment>
<evidence type="ECO:0000313" key="1">
    <source>
        <dbReference type="EMBL" id="EIE23347.1"/>
    </source>
</evidence>
<name>I0YY78_COCSC</name>
<proteinExistence type="predicted"/>
<evidence type="ECO:0000313" key="2">
    <source>
        <dbReference type="Proteomes" id="UP000007264"/>
    </source>
</evidence>
<dbReference type="EMBL" id="AGSI01000007">
    <property type="protein sequence ID" value="EIE23347.1"/>
    <property type="molecule type" value="Genomic_DNA"/>
</dbReference>
<gene>
    <name evidence="1" type="ORF">COCSUDRAFT_41613</name>
</gene>
<dbReference type="RefSeq" id="XP_005647891.1">
    <property type="nucleotide sequence ID" value="XM_005647834.1"/>
</dbReference>
<dbReference type="GeneID" id="17041339"/>
<dbReference type="AlphaFoldDB" id="I0YY78"/>
<sequence length="403" mass="44946">MAKLTGLVQHFCSLTGASTLPSLAEWSVLPDKKRLHSMYMDYYEADPSTRTPPIPTVFLDPPGSEADMLALCHSSSLKSSEAHTDATMRLIYEAMLDLQKEQQRVQELGAKVDRISLVTNNEEEGALRHFIIKREFAEGAILVKKVKFPSEALPTANKSAPALYRGDHPWRARPPLPERVSEEVRASGLVTREPYLLEAAQLVSSRSCGEGWLLQPHIVDMPDLEYRVYLFGGAESSGTSKDSVVVYTPSILDEGLYLANLTLPEGHFWSDIIQAPGGPHEEIDADVEGLSAKLGQERAPWENHRLYRKIVDAALSGARAMAAFQDVRHMYARMDVVLGVYWGEDGRMYVQMLINEMDWFNSAGVMMRYWPVDFSSEAAAAANGPKLVPMFLRELARAFDASR</sequence>
<dbReference type="KEGG" id="csl:COCSUDRAFT_41613"/>
<keyword evidence="2" id="KW-1185">Reference proteome</keyword>